<evidence type="ECO:0000256" key="1">
    <source>
        <dbReference type="SAM" id="MobiDB-lite"/>
    </source>
</evidence>
<feature type="transmembrane region" description="Helical" evidence="2">
    <location>
        <begin position="77"/>
        <end position="97"/>
    </location>
</feature>
<organism evidence="3 4">
    <name type="scientific">Karstenula rhodostoma CBS 690.94</name>
    <dbReference type="NCBI Taxonomy" id="1392251"/>
    <lineage>
        <taxon>Eukaryota</taxon>
        <taxon>Fungi</taxon>
        <taxon>Dikarya</taxon>
        <taxon>Ascomycota</taxon>
        <taxon>Pezizomycotina</taxon>
        <taxon>Dothideomycetes</taxon>
        <taxon>Pleosporomycetidae</taxon>
        <taxon>Pleosporales</taxon>
        <taxon>Massarineae</taxon>
        <taxon>Didymosphaeriaceae</taxon>
        <taxon>Karstenula</taxon>
    </lineage>
</organism>
<protein>
    <submittedName>
        <fullName evidence="3">Uncharacterized protein</fullName>
    </submittedName>
</protein>
<proteinExistence type="predicted"/>
<feature type="transmembrane region" description="Helical" evidence="2">
    <location>
        <begin position="253"/>
        <end position="273"/>
    </location>
</feature>
<name>A0A9P4PUR9_9PLEO</name>
<evidence type="ECO:0000313" key="4">
    <source>
        <dbReference type="Proteomes" id="UP000799764"/>
    </source>
</evidence>
<keyword evidence="2" id="KW-1133">Transmembrane helix</keyword>
<keyword evidence="4" id="KW-1185">Reference proteome</keyword>
<dbReference type="AlphaFoldDB" id="A0A9P4PUR9"/>
<dbReference type="OrthoDB" id="2126185at2759"/>
<feature type="transmembrane region" description="Helical" evidence="2">
    <location>
        <begin position="177"/>
        <end position="201"/>
    </location>
</feature>
<feature type="transmembrane region" description="Helical" evidence="2">
    <location>
        <begin position="221"/>
        <end position="241"/>
    </location>
</feature>
<keyword evidence="2" id="KW-0812">Transmembrane</keyword>
<dbReference type="EMBL" id="MU001494">
    <property type="protein sequence ID" value="KAF2449171.1"/>
    <property type="molecule type" value="Genomic_DNA"/>
</dbReference>
<reference evidence="3" key="1">
    <citation type="journal article" date="2020" name="Stud. Mycol.">
        <title>101 Dothideomycetes genomes: a test case for predicting lifestyles and emergence of pathogens.</title>
        <authorList>
            <person name="Haridas S."/>
            <person name="Albert R."/>
            <person name="Binder M."/>
            <person name="Bloem J."/>
            <person name="Labutti K."/>
            <person name="Salamov A."/>
            <person name="Andreopoulos B."/>
            <person name="Baker S."/>
            <person name="Barry K."/>
            <person name="Bills G."/>
            <person name="Bluhm B."/>
            <person name="Cannon C."/>
            <person name="Castanera R."/>
            <person name="Culley D."/>
            <person name="Daum C."/>
            <person name="Ezra D."/>
            <person name="Gonzalez J."/>
            <person name="Henrissat B."/>
            <person name="Kuo A."/>
            <person name="Liang C."/>
            <person name="Lipzen A."/>
            <person name="Lutzoni F."/>
            <person name="Magnuson J."/>
            <person name="Mondo S."/>
            <person name="Nolan M."/>
            <person name="Ohm R."/>
            <person name="Pangilinan J."/>
            <person name="Park H.-J."/>
            <person name="Ramirez L."/>
            <person name="Alfaro M."/>
            <person name="Sun H."/>
            <person name="Tritt A."/>
            <person name="Yoshinaga Y."/>
            <person name="Zwiers L.-H."/>
            <person name="Turgeon B."/>
            <person name="Goodwin S."/>
            <person name="Spatafora J."/>
            <person name="Crous P."/>
            <person name="Grigoriev I."/>
        </authorList>
    </citation>
    <scope>NUCLEOTIDE SEQUENCE</scope>
    <source>
        <strain evidence="3">CBS 690.94</strain>
    </source>
</reference>
<feature type="transmembrane region" description="Helical" evidence="2">
    <location>
        <begin position="148"/>
        <end position="165"/>
    </location>
</feature>
<evidence type="ECO:0000256" key="2">
    <source>
        <dbReference type="SAM" id="Phobius"/>
    </source>
</evidence>
<evidence type="ECO:0000313" key="3">
    <source>
        <dbReference type="EMBL" id="KAF2449171.1"/>
    </source>
</evidence>
<gene>
    <name evidence="3" type="ORF">P171DRAFT_469308</name>
</gene>
<dbReference type="Proteomes" id="UP000799764">
    <property type="component" value="Unassembled WGS sequence"/>
</dbReference>
<accession>A0A9P4PUR9</accession>
<feature type="transmembrane region" description="Helical" evidence="2">
    <location>
        <begin position="293"/>
        <end position="314"/>
    </location>
</feature>
<feature type="region of interest" description="Disordered" evidence="1">
    <location>
        <begin position="368"/>
        <end position="393"/>
    </location>
</feature>
<sequence>MAPPGYVPPSYAHNNIPERYMHKDPPPPEADTNTRAYLVFFSYIGLCFLLSVFIISRLVKNFNVLSKSTTARLPAKAHIGAFATLAVLSLFTTWYYMSNYFRVSYQAWAMWRSRYDISQDTMHWGLWLAETSLFREFWETVVVGNARYWWSHQIFFFASGLGLSLEEKGFRRGIKYTWSFMLLGQIISISFATNLYLLTLLLTPPPPHSPSSTGIYRRRWLGPWLFNLLSIILTIWPAYQLADEHYWYHQTEFMPMLLTPHVALLVMPLLRAVVPRKYLSDSNVEFAGTVYKFLWAANNFGGGLLFTRVTAVAYKFSGPRGIWQQLWEHPAVSSIAFDVILCWITWGTWWAIQTRTVSATPAIEDDKKEDELAGAGSGRADAVPENDGTMRRR</sequence>
<feature type="transmembrane region" description="Helical" evidence="2">
    <location>
        <begin position="36"/>
        <end position="56"/>
    </location>
</feature>
<keyword evidence="2" id="KW-0472">Membrane</keyword>
<comment type="caution">
    <text evidence="3">The sequence shown here is derived from an EMBL/GenBank/DDBJ whole genome shotgun (WGS) entry which is preliminary data.</text>
</comment>